<evidence type="ECO:0000256" key="4">
    <source>
        <dbReference type="ARBA" id="ARBA00012483"/>
    </source>
</evidence>
<dbReference type="InterPro" id="IPR044286">
    <property type="entry name" value="SINL_plant"/>
</dbReference>
<dbReference type="SUPFAM" id="SSF49599">
    <property type="entry name" value="TRAF domain-like"/>
    <property type="match status" value="1"/>
</dbReference>
<feature type="compositionally biased region" description="Acidic residues" evidence="12">
    <location>
        <begin position="29"/>
        <end position="46"/>
    </location>
</feature>
<feature type="domain" description="SIAH-type" evidence="14">
    <location>
        <begin position="385"/>
        <end position="443"/>
    </location>
</feature>
<keyword evidence="7 11" id="KW-0863">Zinc-finger</keyword>
<dbReference type="InterPro" id="IPR049548">
    <property type="entry name" value="Sina-like_RING"/>
</dbReference>
<evidence type="ECO:0000256" key="9">
    <source>
        <dbReference type="ARBA" id="ARBA00022833"/>
    </source>
</evidence>
<dbReference type="InterPro" id="IPR001841">
    <property type="entry name" value="Znf_RING"/>
</dbReference>
<dbReference type="UniPathway" id="UPA00143"/>
<dbReference type="PANTHER" id="PTHR46632">
    <property type="entry name" value="E3 UBIQUITIN-PROTEIN LIGASE SINA-LIKE 4"/>
    <property type="match status" value="1"/>
</dbReference>
<keyword evidence="6" id="KW-0479">Metal-binding</keyword>
<dbReference type="PROSITE" id="PS51081">
    <property type="entry name" value="ZF_SIAH"/>
    <property type="match status" value="1"/>
</dbReference>
<reference evidence="15" key="1">
    <citation type="submission" date="2018-11" db="EMBL/GenBank/DDBJ databases">
        <authorList>
            <consortium name="Genoscope - CEA"/>
            <person name="William W."/>
        </authorList>
    </citation>
    <scope>NUCLEOTIDE SEQUENCE</scope>
</reference>
<dbReference type="PROSITE" id="PS50089">
    <property type="entry name" value="ZF_RING_2"/>
    <property type="match status" value="1"/>
</dbReference>
<evidence type="ECO:0000256" key="1">
    <source>
        <dbReference type="ARBA" id="ARBA00000900"/>
    </source>
</evidence>
<evidence type="ECO:0000313" key="15">
    <source>
        <dbReference type="EMBL" id="VDD63964.1"/>
    </source>
</evidence>
<evidence type="ECO:0000256" key="3">
    <source>
        <dbReference type="ARBA" id="ARBA00009119"/>
    </source>
</evidence>
<gene>
    <name evidence="15" type="ORF">BOLC6T39417H</name>
</gene>
<dbReference type="PANTHER" id="PTHR46632:SF11">
    <property type="entry name" value="E3 UBIQUITIN-PROTEIN LIGASE SINA-LIKE 1-RELATED"/>
    <property type="match status" value="1"/>
</dbReference>
<accession>A0A3P6H1L4</accession>
<feature type="domain" description="RING-type" evidence="13">
    <location>
        <begin position="228"/>
        <end position="264"/>
    </location>
</feature>
<feature type="compositionally biased region" description="Basic and acidic residues" evidence="12">
    <location>
        <begin position="1"/>
        <end position="12"/>
    </location>
</feature>
<dbReference type="GO" id="GO:0061630">
    <property type="term" value="F:ubiquitin protein ligase activity"/>
    <property type="evidence" value="ECO:0007669"/>
    <property type="project" value="UniProtKB-EC"/>
</dbReference>
<evidence type="ECO:0000256" key="12">
    <source>
        <dbReference type="SAM" id="MobiDB-lite"/>
    </source>
</evidence>
<dbReference type="InterPro" id="IPR013010">
    <property type="entry name" value="Znf_SIAH"/>
</dbReference>
<keyword evidence="9" id="KW-0862">Zinc</keyword>
<evidence type="ECO:0000256" key="8">
    <source>
        <dbReference type="ARBA" id="ARBA00022786"/>
    </source>
</evidence>
<keyword evidence="8" id="KW-0833">Ubl conjugation pathway</keyword>
<evidence type="ECO:0000259" key="14">
    <source>
        <dbReference type="PROSITE" id="PS51081"/>
    </source>
</evidence>
<proteinExistence type="inferred from homology"/>
<evidence type="ECO:0000259" key="13">
    <source>
        <dbReference type="PROSITE" id="PS50089"/>
    </source>
</evidence>
<comment type="pathway">
    <text evidence="2">Protein modification; protein ubiquitination.</text>
</comment>
<dbReference type="AlphaFoldDB" id="A0A3P6H1L4"/>
<evidence type="ECO:0000256" key="10">
    <source>
        <dbReference type="ARBA" id="ARBA00024004"/>
    </source>
</evidence>
<dbReference type="GO" id="GO:0008270">
    <property type="term" value="F:zinc ion binding"/>
    <property type="evidence" value="ECO:0007669"/>
    <property type="project" value="UniProtKB-KW"/>
</dbReference>
<feature type="region of interest" description="Disordered" evidence="12">
    <location>
        <begin position="1"/>
        <end position="55"/>
    </location>
</feature>
<sequence>MVRDTNAEHVLAEEGSSSHPKRQPLSSLVEDEAETVQEAEGGENGEEGTVSSDRSRIMERVVEAVTVPCPTVKHGCTNKFSTSLMAKSWPMRRNVVLLYATVLHQTATTPACMNIRDRILFLQESIYGPLVAVHCFEEEQGVYVTVNCIAPCALRASAMLRIRIEMVSLIVSPIAEFLAMLRKASRSRTKGQRLSSLVEDEAESVEVEAEPVEEVLSGTLLDLDILDCPVCCHALTNPIFQCDNGHIACSSCCTNMRNKCPSCTLPIGACRKRIMERVVEAVTMKSPLLAGEGSSSRPKRPRLSSPAEDGENVGEEGEVRSGTLFELDLLDCPVCCHALTRPVFQCDNGHIACSACCTNLRNRCPSCTLPIGVYRNRMMERVVEAIIVPCPNAKHGCTDKFSYGKELVHEKECSFALCYCPAPDCNYAGLYKDLYRHYYANHSGSWEYFKCGCNGQAWMHISDKILVLQEGREGPLVAIQCFEEEQGVFVAVNCIAPCAPGVSELSFQLSYSSYRGAHKTMSFGLGEMNRIQKVSFQTPVKDFMFVPHYFLDGRPSLKMNICVRRRGGEEEEENT</sequence>
<comment type="catalytic activity">
    <reaction evidence="1">
        <text>S-ubiquitinyl-[E2 ubiquitin-conjugating enzyme]-L-cysteine + [acceptor protein]-L-lysine = [E2 ubiquitin-conjugating enzyme]-L-cysteine + N(6)-ubiquitinyl-[acceptor protein]-L-lysine.</text>
        <dbReference type="EC" id="2.3.2.27"/>
    </reaction>
</comment>
<keyword evidence="5" id="KW-0808">Transferase</keyword>
<organism evidence="15">
    <name type="scientific">Brassica oleracea</name>
    <name type="common">Wild cabbage</name>
    <dbReference type="NCBI Taxonomy" id="3712"/>
    <lineage>
        <taxon>Eukaryota</taxon>
        <taxon>Viridiplantae</taxon>
        <taxon>Streptophyta</taxon>
        <taxon>Embryophyta</taxon>
        <taxon>Tracheophyta</taxon>
        <taxon>Spermatophyta</taxon>
        <taxon>Magnoliopsida</taxon>
        <taxon>eudicotyledons</taxon>
        <taxon>Gunneridae</taxon>
        <taxon>Pentapetalae</taxon>
        <taxon>rosids</taxon>
        <taxon>malvids</taxon>
        <taxon>Brassicales</taxon>
        <taxon>Brassicaceae</taxon>
        <taxon>Brassiceae</taxon>
        <taxon>Brassica</taxon>
    </lineage>
</organism>
<dbReference type="Gene3D" id="3.30.40.10">
    <property type="entry name" value="Zinc/RING finger domain, C3HC4 (zinc finger)"/>
    <property type="match status" value="2"/>
</dbReference>
<dbReference type="Pfam" id="PF21361">
    <property type="entry name" value="Sina_ZnF"/>
    <property type="match status" value="1"/>
</dbReference>
<evidence type="ECO:0000256" key="6">
    <source>
        <dbReference type="ARBA" id="ARBA00022723"/>
    </source>
</evidence>
<dbReference type="GO" id="GO:0016567">
    <property type="term" value="P:protein ubiquitination"/>
    <property type="evidence" value="ECO:0007669"/>
    <property type="project" value="UniProtKB-UniPathway"/>
</dbReference>
<evidence type="ECO:0000256" key="5">
    <source>
        <dbReference type="ARBA" id="ARBA00022679"/>
    </source>
</evidence>
<protein>
    <recommendedName>
        <fullName evidence="4">RING-type E3 ubiquitin transferase</fullName>
        <ecNumber evidence="4">2.3.2.27</ecNumber>
    </recommendedName>
</protein>
<evidence type="ECO:0000256" key="2">
    <source>
        <dbReference type="ARBA" id="ARBA00004906"/>
    </source>
</evidence>
<evidence type="ECO:0000256" key="7">
    <source>
        <dbReference type="ARBA" id="ARBA00022771"/>
    </source>
</evidence>
<dbReference type="InterPro" id="IPR013083">
    <property type="entry name" value="Znf_RING/FYVE/PHD"/>
</dbReference>
<feature type="region of interest" description="Disordered" evidence="12">
    <location>
        <begin position="289"/>
        <end position="315"/>
    </location>
</feature>
<comment type="similarity">
    <text evidence="3">Belongs to the SINA (Seven in absentia) family.</text>
</comment>
<dbReference type="EMBL" id="LR031880">
    <property type="protein sequence ID" value="VDD63964.1"/>
    <property type="molecule type" value="Genomic_DNA"/>
</dbReference>
<comment type="function">
    <text evidence="10">E3 ubiquitin-protein ligase that mediates ubiquitination and subsequent proteasomal degradation of target proteins. E3 ubiquitin ligases accept ubiquitin from an E2 ubiquitin-conjugating enzyme in the form of a thioester and then directly transfers the ubiquitin to targeted substrates. It probably triggers the ubiquitin-mediated degradation of different substrates.</text>
</comment>
<name>A0A3P6H1L4_BRAOL</name>
<dbReference type="Pfam" id="PF21362">
    <property type="entry name" value="Sina_RING"/>
    <property type="match status" value="2"/>
</dbReference>
<dbReference type="CDD" id="cd16571">
    <property type="entry name" value="RING-HC_SIAHs"/>
    <property type="match status" value="2"/>
</dbReference>
<dbReference type="EC" id="2.3.2.27" evidence="4"/>
<evidence type="ECO:0000256" key="11">
    <source>
        <dbReference type="PROSITE-ProRule" id="PRU00455"/>
    </source>
</evidence>